<dbReference type="AlphaFoldDB" id="A0A8J7RLV2"/>
<protein>
    <submittedName>
        <fullName evidence="1">Uncharacterized protein</fullName>
    </submittedName>
</protein>
<keyword evidence="2" id="KW-1185">Reference proteome</keyword>
<dbReference type="Proteomes" id="UP000673975">
    <property type="component" value="Unassembled WGS sequence"/>
</dbReference>
<proteinExistence type="predicted"/>
<reference evidence="1" key="1">
    <citation type="submission" date="2021-02" db="EMBL/GenBank/DDBJ databases">
        <title>Natronogracilivirga saccharolytica gen. nov. sp. nov. a new anaerobic, haloalkiliphilic carbohydrate-fermenting bacterium from soda lake and proposing of Cyclonatronumiaceae fam. nov. in the phylum Balneolaeota.</title>
        <authorList>
            <person name="Zhilina T.N."/>
            <person name="Sorokin D.Y."/>
            <person name="Zavarzina D.G."/>
            <person name="Toshchakov S.V."/>
            <person name="Kublanov I.V."/>
        </authorList>
    </citation>
    <scope>NUCLEOTIDE SEQUENCE</scope>
    <source>
        <strain evidence="1">Z-1702</strain>
    </source>
</reference>
<evidence type="ECO:0000313" key="1">
    <source>
        <dbReference type="EMBL" id="MBP3192498.1"/>
    </source>
</evidence>
<evidence type="ECO:0000313" key="2">
    <source>
        <dbReference type="Proteomes" id="UP000673975"/>
    </source>
</evidence>
<name>A0A8J7RLV2_9BACT</name>
<dbReference type="EMBL" id="JAFIDN010000004">
    <property type="protein sequence ID" value="MBP3192498.1"/>
    <property type="molecule type" value="Genomic_DNA"/>
</dbReference>
<accession>A0A8J7RLV2</accession>
<comment type="caution">
    <text evidence="1">The sequence shown here is derived from an EMBL/GenBank/DDBJ whole genome shotgun (WGS) entry which is preliminary data.</text>
</comment>
<sequence length="55" mass="6265">MERNRIFISSFIKIPTKMAQQMNQKINCVHFVIESDKSAEFSGETEKSLIMEAAG</sequence>
<gene>
    <name evidence="1" type="ORF">NATSA_07470</name>
</gene>
<organism evidence="1 2">
    <name type="scientific">Natronogracilivirga saccharolytica</name>
    <dbReference type="NCBI Taxonomy" id="2812953"/>
    <lineage>
        <taxon>Bacteria</taxon>
        <taxon>Pseudomonadati</taxon>
        <taxon>Balneolota</taxon>
        <taxon>Balneolia</taxon>
        <taxon>Balneolales</taxon>
        <taxon>Cyclonatronaceae</taxon>
        <taxon>Natronogracilivirga</taxon>
    </lineage>
</organism>